<keyword evidence="2" id="KW-1185">Reference proteome</keyword>
<dbReference type="EMBL" id="VHSH01000002">
    <property type="protein sequence ID" value="TQV81590.1"/>
    <property type="molecule type" value="Genomic_DNA"/>
</dbReference>
<dbReference type="Proteomes" id="UP000315252">
    <property type="component" value="Unassembled WGS sequence"/>
</dbReference>
<evidence type="ECO:0000313" key="1">
    <source>
        <dbReference type="EMBL" id="TQV81590.1"/>
    </source>
</evidence>
<protein>
    <recommendedName>
        <fullName evidence="3">Transglutaminase</fullName>
    </recommendedName>
</protein>
<dbReference type="RefSeq" id="WP_142895221.1">
    <property type="nucleotide sequence ID" value="NZ_ML660053.1"/>
</dbReference>
<proteinExistence type="predicted"/>
<dbReference type="AlphaFoldDB" id="A0A545TWK1"/>
<name>A0A545TWK1_9PROT</name>
<dbReference type="InterPro" id="IPR010319">
    <property type="entry name" value="Transglutaminase-like_Cys_pept"/>
</dbReference>
<gene>
    <name evidence="1" type="ORF">FKG95_04880</name>
</gene>
<dbReference type="OrthoDB" id="5401788at2"/>
<sequence>MAALASVPSPGRAATLLDLTKTIDTAAPGIFNTIEFRSKSFKALPQWRRVLDQFKRERKAFLACTNDAANCSSEVQKSWREIILEARDLDRAAKLNAVNRYFNRWPYKLDKEVFGVNEYWASPVEFMTRSGDCEDFSIAKYFALKELGFTQEEMRIVILMDRIRNIGHAVLAIYEKNDILVLDSLSNVILSHSKYKHYLPQYSMNETTRWAHFVQQ</sequence>
<organism evidence="1 2">
    <name type="scientific">Denitrobaculum tricleocarpae</name>
    <dbReference type="NCBI Taxonomy" id="2591009"/>
    <lineage>
        <taxon>Bacteria</taxon>
        <taxon>Pseudomonadati</taxon>
        <taxon>Pseudomonadota</taxon>
        <taxon>Alphaproteobacteria</taxon>
        <taxon>Rhodospirillales</taxon>
        <taxon>Rhodospirillaceae</taxon>
        <taxon>Denitrobaculum</taxon>
    </lineage>
</organism>
<dbReference type="Gene3D" id="3.10.620.30">
    <property type="match status" value="1"/>
</dbReference>
<accession>A0A545TWK1</accession>
<reference evidence="1 2" key="1">
    <citation type="submission" date="2019-06" db="EMBL/GenBank/DDBJ databases">
        <title>Whole genome sequence for Rhodospirillaceae sp. R148.</title>
        <authorList>
            <person name="Wang G."/>
        </authorList>
    </citation>
    <scope>NUCLEOTIDE SEQUENCE [LARGE SCALE GENOMIC DNA]</scope>
    <source>
        <strain evidence="1 2">R148</strain>
    </source>
</reference>
<comment type="caution">
    <text evidence="1">The sequence shown here is derived from an EMBL/GenBank/DDBJ whole genome shotgun (WGS) entry which is preliminary data.</text>
</comment>
<evidence type="ECO:0008006" key="3">
    <source>
        <dbReference type="Google" id="ProtNLM"/>
    </source>
</evidence>
<evidence type="ECO:0000313" key="2">
    <source>
        <dbReference type="Proteomes" id="UP000315252"/>
    </source>
</evidence>
<dbReference type="PANTHER" id="PTHR39327:SF1">
    <property type="entry name" value="BLR5470 PROTEIN"/>
    <property type="match status" value="1"/>
</dbReference>
<dbReference type="Pfam" id="PF06035">
    <property type="entry name" value="Peptidase_C93"/>
    <property type="match status" value="1"/>
</dbReference>
<dbReference type="PANTHER" id="PTHR39327">
    <property type="match status" value="1"/>
</dbReference>